<feature type="compositionally biased region" description="Pro residues" evidence="1">
    <location>
        <begin position="65"/>
        <end position="101"/>
    </location>
</feature>
<keyword evidence="3" id="KW-1185">Reference proteome</keyword>
<gene>
    <name evidence="4" type="primary">LOC103522107</name>
</gene>
<evidence type="ECO:0000256" key="2">
    <source>
        <dbReference type="SAM" id="SignalP"/>
    </source>
</evidence>
<feature type="region of interest" description="Disordered" evidence="1">
    <location>
        <begin position="39"/>
        <end position="145"/>
    </location>
</feature>
<reference evidence="4" key="1">
    <citation type="submission" date="2025-08" db="UniProtKB">
        <authorList>
            <consortium name="RefSeq"/>
        </authorList>
    </citation>
    <scope>IDENTIFICATION</scope>
</reference>
<evidence type="ECO:0000256" key="1">
    <source>
        <dbReference type="SAM" id="MobiDB-lite"/>
    </source>
</evidence>
<accession>A0A1S3DQE4</accession>
<feature type="signal peptide" evidence="2">
    <location>
        <begin position="1"/>
        <end position="20"/>
    </location>
</feature>
<sequence>MTATALRSFLFVTLITFVICSPLRTSREANAIIDVSEDKPSASIDPATDTSKQDLIPAETFWGPGPGPWGPPPPWAWGPFGPGPFGPFGPGPFGPFGPGPSGPGFGPGPWGPPPPWAWGPFGPGPFGPFGPFGPGPSGPGFGPFG</sequence>
<name>A0A1S3DQE4_DIACI</name>
<evidence type="ECO:0000313" key="3">
    <source>
        <dbReference type="Proteomes" id="UP000079169"/>
    </source>
</evidence>
<feature type="chain" id="PRO_5010288100" evidence="2">
    <location>
        <begin position="21"/>
        <end position="145"/>
    </location>
</feature>
<dbReference type="KEGG" id="dci:103522107"/>
<dbReference type="PaxDb" id="121845-A0A1S3DQE4"/>
<protein>
    <submittedName>
        <fullName evidence="4">Basic proline-rich protein-like</fullName>
    </submittedName>
</protein>
<dbReference type="GeneID" id="103522107"/>
<dbReference type="Proteomes" id="UP000079169">
    <property type="component" value="Unplaced"/>
</dbReference>
<feature type="compositionally biased region" description="Pro residues" evidence="1">
    <location>
        <begin position="109"/>
        <end position="137"/>
    </location>
</feature>
<dbReference type="RefSeq" id="XP_008485439.1">
    <property type="nucleotide sequence ID" value="XM_008487217.2"/>
</dbReference>
<keyword evidence="2" id="KW-0732">Signal</keyword>
<proteinExistence type="predicted"/>
<evidence type="ECO:0000313" key="4">
    <source>
        <dbReference type="RefSeq" id="XP_008485439.1"/>
    </source>
</evidence>
<dbReference type="OMA" id="PWAWGPF"/>
<organism evidence="3 4">
    <name type="scientific">Diaphorina citri</name>
    <name type="common">Asian citrus psyllid</name>
    <dbReference type="NCBI Taxonomy" id="121845"/>
    <lineage>
        <taxon>Eukaryota</taxon>
        <taxon>Metazoa</taxon>
        <taxon>Ecdysozoa</taxon>
        <taxon>Arthropoda</taxon>
        <taxon>Hexapoda</taxon>
        <taxon>Insecta</taxon>
        <taxon>Pterygota</taxon>
        <taxon>Neoptera</taxon>
        <taxon>Paraneoptera</taxon>
        <taxon>Hemiptera</taxon>
        <taxon>Sternorrhyncha</taxon>
        <taxon>Psylloidea</taxon>
        <taxon>Psyllidae</taxon>
        <taxon>Diaphorininae</taxon>
        <taxon>Diaphorina</taxon>
    </lineage>
</organism>
<dbReference type="AlphaFoldDB" id="A0A1S3DQE4"/>